<comment type="similarity">
    <text evidence="1">Belongs to the transcriptional regulatory Fis family.</text>
</comment>
<keyword evidence="6" id="KW-1185">Reference proteome</keyword>
<evidence type="ECO:0000256" key="2">
    <source>
        <dbReference type="ARBA" id="ARBA00023125"/>
    </source>
</evidence>
<dbReference type="SUPFAM" id="SSF46689">
    <property type="entry name" value="Homeodomain-like"/>
    <property type="match status" value="1"/>
</dbReference>
<evidence type="ECO:0000256" key="1">
    <source>
        <dbReference type="ARBA" id="ARBA00008559"/>
    </source>
</evidence>
<evidence type="ECO:0000313" key="6">
    <source>
        <dbReference type="Proteomes" id="UP000005615"/>
    </source>
</evidence>
<dbReference type="AlphaFoldDB" id="F3L060"/>
<dbReference type="InterPro" id="IPR009057">
    <property type="entry name" value="Homeodomain-like_sf"/>
</dbReference>
<dbReference type="STRING" id="2518989.IMCC3088_755"/>
<name>F3L060_9GAMM</name>
<dbReference type="EMBL" id="AEIG01000019">
    <property type="protein sequence ID" value="EGG30273.1"/>
    <property type="molecule type" value="Genomic_DNA"/>
</dbReference>
<proteinExistence type="inferred from homology"/>
<dbReference type="Proteomes" id="UP000005615">
    <property type="component" value="Unassembled WGS sequence"/>
</dbReference>
<feature type="domain" description="DNA binding HTH" evidence="4">
    <location>
        <begin position="32"/>
        <end position="69"/>
    </location>
</feature>
<dbReference type="eggNOG" id="COG2901">
    <property type="taxonomic scope" value="Bacteria"/>
</dbReference>
<protein>
    <recommendedName>
        <fullName evidence="3">Putative Fis-like DNA-binding protein</fullName>
    </recommendedName>
</protein>
<dbReference type="RefSeq" id="WP_009575080.1">
    <property type="nucleotide sequence ID" value="NZ_AEIG01000019.1"/>
</dbReference>
<dbReference type="PIRSF" id="PIRSF002097">
    <property type="entry name" value="DNA-binding_Fis"/>
    <property type="match status" value="1"/>
</dbReference>
<evidence type="ECO:0000259" key="4">
    <source>
        <dbReference type="Pfam" id="PF02954"/>
    </source>
</evidence>
<dbReference type="GO" id="GO:0043565">
    <property type="term" value="F:sequence-specific DNA binding"/>
    <property type="evidence" value="ECO:0007669"/>
    <property type="project" value="InterPro"/>
</dbReference>
<dbReference type="Gene3D" id="1.10.10.60">
    <property type="entry name" value="Homeodomain-like"/>
    <property type="match status" value="1"/>
</dbReference>
<dbReference type="PRINTS" id="PR01591">
    <property type="entry name" value="DNABINDNGFIS"/>
</dbReference>
<accession>F3L060</accession>
<dbReference type="PANTHER" id="PTHR47918:SF1">
    <property type="entry name" value="DNA-BINDING PROTEIN FIS"/>
    <property type="match status" value="1"/>
</dbReference>
<evidence type="ECO:0000256" key="3">
    <source>
        <dbReference type="ARBA" id="ARBA00029540"/>
    </source>
</evidence>
<dbReference type="GO" id="GO:0006355">
    <property type="term" value="P:regulation of DNA-templated transcription"/>
    <property type="evidence" value="ECO:0007669"/>
    <property type="project" value="InterPro"/>
</dbReference>
<evidence type="ECO:0000313" key="5">
    <source>
        <dbReference type="EMBL" id="EGG30273.1"/>
    </source>
</evidence>
<sequence>MSLRNAVTASLDTYFEQMDGQLPSDLYTMVINEVEGPLLAYVMEQVNHNQCKAAEMLGLNRGTLRKKLKFHQLID</sequence>
<dbReference type="InterPro" id="IPR050207">
    <property type="entry name" value="Trans_regulatory_Fis"/>
</dbReference>
<gene>
    <name evidence="5" type="ORF">IMCC3088_755</name>
</gene>
<dbReference type="InterPro" id="IPR002197">
    <property type="entry name" value="HTH_Fis"/>
</dbReference>
<dbReference type="Pfam" id="PF02954">
    <property type="entry name" value="HTH_8"/>
    <property type="match status" value="1"/>
</dbReference>
<dbReference type="PANTHER" id="PTHR47918">
    <property type="entry name" value="DNA-BINDING PROTEIN FIS"/>
    <property type="match status" value="1"/>
</dbReference>
<comment type="caution">
    <text evidence="5">The sequence shown here is derived from an EMBL/GenBank/DDBJ whole genome shotgun (WGS) entry which is preliminary data.</text>
</comment>
<dbReference type="OrthoDB" id="9802388at2"/>
<reference evidence="5 6" key="1">
    <citation type="journal article" date="2011" name="J. Bacteriol.">
        <title>Genome sequence of strain IMCC3088, a proteorhodopsin-containing marine bacterium belonging to the OM60/NOR5 clade.</title>
        <authorList>
            <person name="Jang Y."/>
            <person name="Oh H.M."/>
            <person name="Kang I."/>
            <person name="Lee K."/>
            <person name="Yang S.J."/>
            <person name="Cho J.C."/>
        </authorList>
    </citation>
    <scope>NUCLEOTIDE SEQUENCE [LARGE SCALE GENOMIC DNA]</scope>
    <source>
        <strain evidence="5 6">IMCC3088</strain>
    </source>
</reference>
<organism evidence="5 6">
    <name type="scientific">Aequoribacter fuscus</name>
    <dbReference type="NCBI Taxonomy" id="2518989"/>
    <lineage>
        <taxon>Bacteria</taxon>
        <taxon>Pseudomonadati</taxon>
        <taxon>Pseudomonadota</taxon>
        <taxon>Gammaproteobacteria</taxon>
        <taxon>Cellvibrionales</taxon>
        <taxon>Halieaceae</taxon>
        <taxon>Aequoribacter</taxon>
    </lineage>
</organism>
<dbReference type="PRINTS" id="PR01590">
    <property type="entry name" value="HTHFIS"/>
</dbReference>
<dbReference type="InterPro" id="IPR005412">
    <property type="entry name" value="Fis_DNA-bd"/>
</dbReference>
<keyword evidence="2 5" id="KW-0238">DNA-binding</keyword>